<feature type="region of interest" description="Disordered" evidence="1">
    <location>
        <begin position="75"/>
        <end position="96"/>
    </location>
</feature>
<dbReference type="Proteomes" id="UP001157353">
    <property type="component" value="Unassembled WGS sequence"/>
</dbReference>
<gene>
    <name evidence="2" type="ORF">GCM10007916_28790</name>
</gene>
<keyword evidence="3" id="KW-1185">Reference proteome</keyword>
<name>A0ABQ6E3I8_9GAMM</name>
<dbReference type="RefSeq" id="WP_284204913.1">
    <property type="nucleotide sequence ID" value="NZ_BSPQ01000015.1"/>
</dbReference>
<feature type="compositionally biased region" description="Basic and acidic residues" evidence="1">
    <location>
        <begin position="81"/>
        <end position="91"/>
    </location>
</feature>
<reference evidence="3" key="1">
    <citation type="journal article" date="2019" name="Int. J. Syst. Evol. Microbiol.">
        <title>The Global Catalogue of Microorganisms (GCM) 10K type strain sequencing project: providing services to taxonomists for standard genome sequencing and annotation.</title>
        <authorList>
            <consortium name="The Broad Institute Genomics Platform"/>
            <consortium name="The Broad Institute Genome Sequencing Center for Infectious Disease"/>
            <person name="Wu L."/>
            <person name="Ma J."/>
        </authorList>
    </citation>
    <scope>NUCLEOTIDE SEQUENCE [LARGE SCALE GENOMIC DNA]</scope>
    <source>
        <strain evidence="3">NBRC 103166</strain>
    </source>
</reference>
<protein>
    <recommendedName>
        <fullName evidence="4">Transposase IS4-like domain-containing protein</fullName>
    </recommendedName>
</protein>
<accession>A0ABQ6E3I8</accession>
<evidence type="ECO:0008006" key="4">
    <source>
        <dbReference type="Google" id="ProtNLM"/>
    </source>
</evidence>
<evidence type="ECO:0000313" key="2">
    <source>
        <dbReference type="EMBL" id="GLS91809.1"/>
    </source>
</evidence>
<dbReference type="EMBL" id="BSPQ01000015">
    <property type="protein sequence ID" value="GLS91809.1"/>
    <property type="molecule type" value="Genomic_DNA"/>
</dbReference>
<comment type="caution">
    <text evidence="2">The sequence shown here is derived from an EMBL/GenBank/DDBJ whole genome shotgun (WGS) entry which is preliminary data.</text>
</comment>
<evidence type="ECO:0000256" key="1">
    <source>
        <dbReference type="SAM" id="MobiDB-lite"/>
    </source>
</evidence>
<proteinExistence type="predicted"/>
<evidence type="ECO:0000313" key="3">
    <source>
        <dbReference type="Proteomes" id="UP001157353"/>
    </source>
</evidence>
<sequence length="138" mass="15625">MYFSVVKAHVVARKRDASLPDIEIVFIEEAARQGGPVFEQIRPMLSDNLLFGDQAYKRPDEEKIELEQGLKALTPIKKQKGQKELSPEDKAYSNAVSRTRQPIEALFAWLNKMTGIGDAFIKGVTHTYLWKSTRSDDA</sequence>
<organism evidence="2 3">
    <name type="scientific">Psychromonas marina</name>
    <dbReference type="NCBI Taxonomy" id="88364"/>
    <lineage>
        <taxon>Bacteria</taxon>
        <taxon>Pseudomonadati</taxon>
        <taxon>Pseudomonadota</taxon>
        <taxon>Gammaproteobacteria</taxon>
        <taxon>Alteromonadales</taxon>
        <taxon>Psychromonadaceae</taxon>
        <taxon>Psychromonas</taxon>
    </lineage>
</organism>